<dbReference type="RefSeq" id="WP_058441021.1">
    <property type="nucleotide sequence ID" value="NZ_CAAAHU010000009.1"/>
</dbReference>
<keyword evidence="3" id="KW-1185">Reference proteome</keyword>
<dbReference type="AlphaFoldDB" id="A0A0W0SNZ1"/>
<gene>
    <name evidence="2" type="ORF">Lbru_0923</name>
</gene>
<sequence>MKKLAIVIGCLMPLLSFATNVESDKSLDTFQELCAKEKDPLKRQNYCHILDQKSHSQANLSDFNQDTVIV</sequence>
<dbReference type="EMBL" id="LNXV01000007">
    <property type="protein sequence ID" value="KTC85127.1"/>
    <property type="molecule type" value="Genomic_DNA"/>
</dbReference>
<dbReference type="PATRIC" id="fig|29422.6.peg.969"/>
<accession>A0A0W0SNZ1</accession>
<name>A0A0W0SNZ1_9GAMM</name>
<feature type="signal peptide" evidence="1">
    <location>
        <begin position="1"/>
        <end position="18"/>
    </location>
</feature>
<feature type="chain" id="PRO_5006912186" description="Conjugative transfer protein TrbK" evidence="1">
    <location>
        <begin position="19"/>
        <end position="70"/>
    </location>
</feature>
<dbReference type="Proteomes" id="UP000054742">
    <property type="component" value="Unassembled WGS sequence"/>
</dbReference>
<comment type="caution">
    <text evidence="2">The sequence shown here is derived from an EMBL/GenBank/DDBJ whole genome shotgun (WGS) entry which is preliminary data.</text>
</comment>
<evidence type="ECO:0000313" key="3">
    <source>
        <dbReference type="Proteomes" id="UP000054742"/>
    </source>
</evidence>
<evidence type="ECO:0000256" key="1">
    <source>
        <dbReference type="SAM" id="SignalP"/>
    </source>
</evidence>
<proteinExistence type="predicted"/>
<reference evidence="2 3" key="1">
    <citation type="submission" date="2015-11" db="EMBL/GenBank/DDBJ databases">
        <title>Genomic analysis of 38 Legionella species identifies large and diverse effector repertoires.</title>
        <authorList>
            <person name="Burstein D."/>
            <person name="Amaro F."/>
            <person name="Zusman T."/>
            <person name="Lifshitz Z."/>
            <person name="Cohen O."/>
            <person name="Gilbert J.A."/>
            <person name="Pupko T."/>
            <person name="Shuman H.A."/>
            <person name="Segal G."/>
        </authorList>
    </citation>
    <scope>NUCLEOTIDE SEQUENCE [LARGE SCALE GENOMIC DNA]</scope>
    <source>
        <strain evidence="2 3">ATCC 43878</strain>
    </source>
</reference>
<protein>
    <recommendedName>
        <fullName evidence="4">Conjugative transfer protein TrbK</fullName>
    </recommendedName>
</protein>
<organism evidence="2 3">
    <name type="scientific">Legionella brunensis</name>
    <dbReference type="NCBI Taxonomy" id="29422"/>
    <lineage>
        <taxon>Bacteria</taxon>
        <taxon>Pseudomonadati</taxon>
        <taxon>Pseudomonadota</taxon>
        <taxon>Gammaproteobacteria</taxon>
        <taxon>Legionellales</taxon>
        <taxon>Legionellaceae</taxon>
        <taxon>Legionella</taxon>
    </lineage>
</organism>
<evidence type="ECO:0008006" key="4">
    <source>
        <dbReference type="Google" id="ProtNLM"/>
    </source>
</evidence>
<dbReference type="OrthoDB" id="5639142at2"/>
<keyword evidence="1" id="KW-0732">Signal</keyword>
<evidence type="ECO:0000313" key="2">
    <source>
        <dbReference type="EMBL" id="KTC85127.1"/>
    </source>
</evidence>